<proteinExistence type="predicted"/>
<protein>
    <recommendedName>
        <fullName evidence="2">Transposase InsH N-terminal domain-containing protein</fullName>
    </recommendedName>
</protein>
<comment type="caution">
    <text evidence="3">The sequence shown here is derived from an EMBL/GenBank/DDBJ whole genome shotgun (WGS) entry which is preliminary data.</text>
</comment>
<feature type="region of interest" description="Disordered" evidence="1">
    <location>
        <begin position="118"/>
        <end position="143"/>
    </location>
</feature>
<feature type="domain" description="Transposase InsH N-terminal" evidence="2">
    <location>
        <begin position="15"/>
        <end position="78"/>
    </location>
</feature>
<accession>A0A8J3XQD3</accession>
<evidence type="ECO:0000256" key="1">
    <source>
        <dbReference type="SAM" id="MobiDB-lite"/>
    </source>
</evidence>
<dbReference type="Pfam" id="PF05598">
    <property type="entry name" value="DUF772"/>
    <property type="match status" value="1"/>
</dbReference>
<evidence type="ECO:0000313" key="4">
    <source>
        <dbReference type="Proteomes" id="UP000644610"/>
    </source>
</evidence>
<feature type="compositionally biased region" description="Low complexity" evidence="1">
    <location>
        <begin position="127"/>
        <end position="143"/>
    </location>
</feature>
<organism evidence="3 4">
    <name type="scientific">Planotetraspora silvatica</name>
    <dbReference type="NCBI Taxonomy" id="234614"/>
    <lineage>
        <taxon>Bacteria</taxon>
        <taxon>Bacillati</taxon>
        <taxon>Actinomycetota</taxon>
        <taxon>Actinomycetes</taxon>
        <taxon>Streptosporangiales</taxon>
        <taxon>Streptosporangiaceae</taxon>
        <taxon>Planotetraspora</taxon>
    </lineage>
</organism>
<keyword evidence="4" id="KW-1185">Reference proteome</keyword>
<reference evidence="3" key="1">
    <citation type="submission" date="2021-01" db="EMBL/GenBank/DDBJ databases">
        <title>Whole genome shotgun sequence of Planotetraspora silvatica NBRC 100141.</title>
        <authorList>
            <person name="Komaki H."/>
            <person name="Tamura T."/>
        </authorList>
    </citation>
    <scope>NUCLEOTIDE SEQUENCE</scope>
    <source>
        <strain evidence="3">NBRC 100141</strain>
    </source>
</reference>
<dbReference type="InterPro" id="IPR008490">
    <property type="entry name" value="Transposase_InsH_N"/>
</dbReference>
<dbReference type="RefSeq" id="WP_203978806.1">
    <property type="nucleotide sequence ID" value="NZ_BAAAKY010000077.1"/>
</dbReference>
<dbReference type="Proteomes" id="UP000644610">
    <property type="component" value="Unassembled WGS sequence"/>
</dbReference>
<dbReference type="AlphaFoldDB" id="A0A8J3XQD3"/>
<evidence type="ECO:0000313" key="3">
    <source>
        <dbReference type="EMBL" id="GII49294.1"/>
    </source>
</evidence>
<dbReference type="EMBL" id="BOOQ01000040">
    <property type="protein sequence ID" value="GII49294.1"/>
    <property type="molecule type" value="Genomic_DNA"/>
</dbReference>
<name>A0A8J3XQD3_9ACTN</name>
<sequence>MAIRIRDELGILFTNEDFTTAFSARGRPGLSPARLAMVSILQFGEGLSDRQAAEAVRGRIDWKYALGLEFTDPAAAPEWLVSIVEPGWFDRYEARTEDYRLPQNKAKRIQFGHAIGADGADPLSAVTAGSRRTGSATSRRSRR</sequence>
<evidence type="ECO:0000259" key="2">
    <source>
        <dbReference type="Pfam" id="PF05598"/>
    </source>
</evidence>
<gene>
    <name evidence="3" type="ORF">Psi02_57180</name>
</gene>